<geneLocation type="mitochondrion" evidence="1"/>
<comment type="caution">
    <text evidence="1">The sequence shown here is derived from an EMBL/GenBank/DDBJ whole genome shotgun (WGS) entry which is preliminary data.</text>
</comment>
<reference evidence="1" key="1">
    <citation type="journal article" date="2015" name="Genome Biol. Evol.">
        <title>Organellar Genomes of White Spruce (Picea glauca): Assembly and Annotation.</title>
        <authorList>
            <person name="Jackman S.D."/>
            <person name="Warren R.L."/>
            <person name="Gibb E.A."/>
            <person name="Vandervalk B.P."/>
            <person name="Mohamadi H."/>
            <person name="Chu J."/>
            <person name="Raymond A."/>
            <person name="Pleasance S."/>
            <person name="Coope R."/>
            <person name="Wildung M.R."/>
            <person name="Ritland C.E."/>
            <person name="Bousquet J."/>
            <person name="Jones S.J."/>
            <person name="Bohlmann J."/>
            <person name="Birol I."/>
        </authorList>
    </citation>
    <scope>NUCLEOTIDE SEQUENCE [LARGE SCALE GENOMIC DNA]</scope>
    <source>
        <tissue evidence="1">Flushing bud</tissue>
    </source>
</reference>
<keyword evidence="1" id="KW-0496">Mitochondrion</keyword>
<organism evidence="1">
    <name type="scientific">Picea glauca</name>
    <name type="common">White spruce</name>
    <name type="synonym">Pinus glauca</name>
    <dbReference type="NCBI Taxonomy" id="3330"/>
    <lineage>
        <taxon>Eukaryota</taxon>
        <taxon>Viridiplantae</taxon>
        <taxon>Streptophyta</taxon>
        <taxon>Embryophyta</taxon>
        <taxon>Tracheophyta</taxon>
        <taxon>Spermatophyta</taxon>
        <taxon>Pinopsida</taxon>
        <taxon>Pinidae</taxon>
        <taxon>Conifers I</taxon>
        <taxon>Pinales</taxon>
        <taxon>Pinaceae</taxon>
        <taxon>Picea</taxon>
    </lineage>
</organism>
<accession>A0A124GME3</accession>
<dbReference type="EMBL" id="LKAM01000020">
    <property type="protein sequence ID" value="KUM45368.1"/>
    <property type="molecule type" value="Genomic_DNA"/>
</dbReference>
<gene>
    <name evidence="1" type="ORF">ABT39_MTgene3441</name>
</gene>
<protein>
    <submittedName>
        <fullName evidence="1">Uncharacterized protein</fullName>
    </submittedName>
</protein>
<proteinExistence type="predicted"/>
<evidence type="ECO:0000313" key="1">
    <source>
        <dbReference type="EMBL" id="KUM45368.1"/>
    </source>
</evidence>
<dbReference type="AlphaFoldDB" id="A0A124GME3"/>
<name>A0A124GME3_PICGL</name>
<sequence>MGEVVTKAKLQMGKFLEILSPTTNQPNKHGFFFFHWLFINDLLLSNHLKRHPACLVPLGKKLHELLEPALKKGPLTTPGQQGGN</sequence>